<feature type="transmembrane region" description="Helical" evidence="6">
    <location>
        <begin position="170"/>
        <end position="190"/>
    </location>
</feature>
<dbReference type="EMBL" id="JABTTQ020001098">
    <property type="protein sequence ID" value="KAK6135429.1"/>
    <property type="molecule type" value="Genomic_DNA"/>
</dbReference>
<evidence type="ECO:0000256" key="3">
    <source>
        <dbReference type="ARBA" id="ARBA00022989"/>
    </source>
</evidence>
<feature type="transmembrane region" description="Helical" evidence="6">
    <location>
        <begin position="328"/>
        <end position="348"/>
    </location>
</feature>
<evidence type="ECO:0000256" key="2">
    <source>
        <dbReference type="ARBA" id="ARBA00022692"/>
    </source>
</evidence>
<dbReference type="InterPro" id="IPR030184">
    <property type="entry name" value="WAT1-related"/>
</dbReference>
<comment type="caution">
    <text evidence="7">The sequence shown here is derived from an EMBL/GenBank/DDBJ whole genome shotgun (WGS) entry which is preliminary data.</text>
</comment>
<evidence type="ECO:0000256" key="6">
    <source>
        <dbReference type="SAM" id="Phobius"/>
    </source>
</evidence>
<sequence>MSWANICNTIHGLKPTLIMLLVQTILSMVNIGYKLASNDGMALPILVAYRLIFGFAFISPIAIFAERGSLGQNLYLKSLVLTSATFASAMANLMPAVTFIISVSLRLERLGWNTAAGKAKVFGTLLGIAGAMLFTFYKGPQLNIGHTGINLLETTTDHPKASVPQGGHNLVLGLILALISCVCYSLWLIIQLKIIKDVLKAFIFPNSIVLNQAKAAEKYPCPYSLTAMMNLCGSIQSTAYAMGTERDWSQWALGWNIRLLAVVVAVKSVFLTKIMGLYRGGVLGSGLMFTLVVWCVRMRGPLFVSIFNPLLLVMVAVAGALFLEEKLYLGMLLGGVLIVFGLYIVLWGKGKEFKKANQITPENTQVNNNNNQVEPNAPAYNGSSHGGSSRKEKEDEEGEEEDRYSHASSEILGGLYMYP</sequence>
<feature type="transmembrane region" description="Helical" evidence="6">
    <location>
        <begin position="12"/>
        <end position="33"/>
    </location>
</feature>
<proteinExistence type="predicted"/>
<feature type="transmembrane region" description="Helical" evidence="6">
    <location>
        <begin position="119"/>
        <end position="137"/>
    </location>
</feature>
<dbReference type="SUPFAM" id="SSF103481">
    <property type="entry name" value="Multidrug resistance efflux transporter EmrE"/>
    <property type="match status" value="1"/>
</dbReference>
<feature type="compositionally biased region" description="Low complexity" evidence="5">
    <location>
        <begin position="361"/>
        <end position="376"/>
    </location>
</feature>
<evidence type="ECO:0000256" key="1">
    <source>
        <dbReference type="ARBA" id="ARBA00004141"/>
    </source>
</evidence>
<evidence type="ECO:0000313" key="8">
    <source>
        <dbReference type="Proteomes" id="UP001318860"/>
    </source>
</evidence>
<evidence type="ECO:0000256" key="4">
    <source>
        <dbReference type="ARBA" id="ARBA00023136"/>
    </source>
</evidence>
<keyword evidence="2 6" id="KW-0812">Transmembrane</keyword>
<feature type="transmembrane region" description="Helical" evidence="6">
    <location>
        <begin position="302"/>
        <end position="322"/>
    </location>
</feature>
<protein>
    <recommendedName>
        <fullName evidence="9">WAT1-related protein</fullName>
    </recommendedName>
</protein>
<feature type="transmembrane region" description="Helical" evidence="6">
    <location>
        <begin position="251"/>
        <end position="270"/>
    </location>
</feature>
<name>A0ABR0VJR3_REHGL</name>
<feature type="transmembrane region" description="Helical" evidence="6">
    <location>
        <begin position="85"/>
        <end position="107"/>
    </location>
</feature>
<gene>
    <name evidence="7" type="ORF">DH2020_030824</name>
</gene>
<evidence type="ECO:0000313" key="7">
    <source>
        <dbReference type="EMBL" id="KAK6135429.1"/>
    </source>
</evidence>
<keyword evidence="4 6" id="KW-0472">Membrane</keyword>
<reference evidence="7 8" key="1">
    <citation type="journal article" date="2021" name="Comput. Struct. Biotechnol. J.">
        <title>De novo genome assembly of the potent medicinal plant Rehmannia glutinosa using nanopore technology.</title>
        <authorList>
            <person name="Ma L."/>
            <person name="Dong C."/>
            <person name="Song C."/>
            <person name="Wang X."/>
            <person name="Zheng X."/>
            <person name="Niu Y."/>
            <person name="Chen S."/>
            <person name="Feng W."/>
        </authorList>
    </citation>
    <scope>NUCLEOTIDE SEQUENCE [LARGE SCALE GENOMIC DNA]</scope>
    <source>
        <strain evidence="7">DH-2019</strain>
    </source>
</reference>
<dbReference type="PANTHER" id="PTHR31218">
    <property type="entry name" value="WAT1-RELATED PROTEIN"/>
    <property type="match status" value="1"/>
</dbReference>
<feature type="transmembrane region" description="Helical" evidence="6">
    <location>
        <begin position="45"/>
        <end position="65"/>
    </location>
</feature>
<keyword evidence="8" id="KW-1185">Reference proteome</keyword>
<comment type="subcellular location">
    <subcellularLocation>
        <location evidence="1">Membrane</location>
        <topology evidence="1">Multi-pass membrane protein</topology>
    </subcellularLocation>
</comment>
<feature type="transmembrane region" description="Helical" evidence="6">
    <location>
        <begin position="276"/>
        <end position="295"/>
    </location>
</feature>
<evidence type="ECO:0000256" key="5">
    <source>
        <dbReference type="SAM" id="MobiDB-lite"/>
    </source>
</evidence>
<accession>A0ABR0VJR3</accession>
<organism evidence="7 8">
    <name type="scientific">Rehmannia glutinosa</name>
    <name type="common">Chinese foxglove</name>
    <dbReference type="NCBI Taxonomy" id="99300"/>
    <lineage>
        <taxon>Eukaryota</taxon>
        <taxon>Viridiplantae</taxon>
        <taxon>Streptophyta</taxon>
        <taxon>Embryophyta</taxon>
        <taxon>Tracheophyta</taxon>
        <taxon>Spermatophyta</taxon>
        <taxon>Magnoliopsida</taxon>
        <taxon>eudicotyledons</taxon>
        <taxon>Gunneridae</taxon>
        <taxon>Pentapetalae</taxon>
        <taxon>asterids</taxon>
        <taxon>lamiids</taxon>
        <taxon>Lamiales</taxon>
        <taxon>Orobanchaceae</taxon>
        <taxon>Rehmannieae</taxon>
        <taxon>Rehmannia</taxon>
    </lineage>
</organism>
<keyword evidence="3 6" id="KW-1133">Transmembrane helix</keyword>
<dbReference type="InterPro" id="IPR037185">
    <property type="entry name" value="EmrE-like"/>
</dbReference>
<evidence type="ECO:0008006" key="9">
    <source>
        <dbReference type="Google" id="ProtNLM"/>
    </source>
</evidence>
<dbReference type="Proteomes" id="UP001318860">
    <property type="component" value="Unassembled WGS sequence"/>
</dbReference>
<feature type="region of interest" description="Disordered" evidence="5">
    <location>
        <begin position="361"/>
        <end position="419"/>
    </location>
</feature>